<dbReference type="CDD" id="cd00185">
    <property type="entry name" value="TNFRSF"/>
    <property type="match status" value="1"/>
</dbReference>
<organism evidence="5 6">
    <name type="scientific">Effrenium voratum</name>
    <dbReference type="NCBI Taxonomy" id="2562239"/>
    <lineage>
        <taxon>Eukaryota</taxon>
        <taxon>Sar</taxon>
        <taxon>Alveolata</taxon>
        <taxon>Dinophyceae</taxon>
        <taxon>Suessiales</taxon>
        <taxon>Symbiodiniaceae</taxon>
        <taxon>Effrenium</taxon>
    </lineage>
</organism>
<evidence type="ECO:0000259" key="4">
    <source>
        <dbReference type="Pfam" id="PF08937"/>
    </source>
</evidence>
<feature type="transmembrane region" description="Helical" evidence="2">
    <location>
        <begin position="869"/>
        <end position="889"/>
    </location>
</feature>
<keyword evidence="3" id="KW-0732">Signal</keyword>
<dbReference type="SUPFAM" id="SSF52200">
    <property type="entry name" value="Toll/Interleukin receptor TIR domain"/>
    <property type="match status" value="1"/>
</dbReference>
<dbReference type="InterPro" id="IPR035897">
    <property type="entry name" value="Toll_tir_struct_dom_sf"/>
</dbReference>
<feature type="transmembrane region" description="Helical" evidence="2">
    <location>
        <begin position="1087"/>
        <end position="1114"/>
    </location>
</feature>
<sequence length="1519" mass="163483">MAAISQCLCLLALTIPASGSTIKVMMIHNSAQSNAGWKEGFYDFFAPFLNGLGGFTMSADGQAYTLDTVLCEEDLTTNAVTKIQACVNSAQSQSVDAIIVGTSSSNDDVKAAAEPLGIPNLHCSGGNPMSWTSATPHAFGLHLPFPWYSRGPIRQAALLNLRRVVILRDHDWGFPRISAVAATEWSLESGLEVVGPTPAWCSTWASFTTTCSMRNGKCRCGLQSEFDALGYKYKIDEMPSFYEVAESLVAEPGFDVRAHYLSPALTAFVEGIIEDVRSQGADPELVVNWLTAARSGLMAMKNKEFGYKMYFGGPNYAGTAWNGYETSFLNGTSAFGFEYALYNTGGGQWHHEMGFSDPYFGSSQTMVTQYTTQFGYTPGYDASACMAAGTALAYGLQKYGQSLTGKTLAQRREEIRVSVGNLNDETQFGMVRFNRYNQNNGRMSVNWQVLEDGGTRPVLPPEAASTAFRFPSPSWDARLGCPAGTYAGGTLQVPTTCIPCQEGRFRGVVSEGLNFSSCEICPEGQGTLPGAEGFVQCQACPAGRYQNGDSDRGVCNECALGTARAGNASGGCQLCSAESYADVKGLESCKACPARSFQSDLGQAFCFCEVGAYKNSSDATPIGTVQECLACSDILPGSTTLYPSSKYSHECICPAGSFWHRPVEGAAALCKACGLGLLCPGGRGQAFNATAPHQAPLQAEGYSAGVGAYEGADPAYVVECSSMTRCPGQLPLGACPAFSSGVACLACDEGTYDDGGACLSCTEGGSFALLPLAVALVAAALGMVALYKFATKVEKPHRDALMTVTIGAGLAIATVQTLSAFSKVEVVWVEPLKTLRGFLSFLTFDIGILRPGCWLGSTTPIMNYLGSLVLYPIGAAGVMFIFGIGKYVLKKDVTLNQVINAQGLIVSAVYIALTFLAVKPFQCVNNPDNTQSLASFRNVICWRDDAHLAMVGLSLLPFFGGVCTFMGLIIWAVIQYPARVAKPGGVNFVKRWNFIFARFNPTSYYFALVLNLRNLMIGLIPVLLVEFSELQFITLTLTVASYTILQAHIWPWRTKMSNLMDAGLALFLIVVIVVGSMLLDFDVARGTYIIQVILMIGTVFAAIGLILIFVLAVYRAYRPTRTYGIFLSHHKLGAAVLSRWFKMMLSEVISSRVFLDSDDVNKLDAIIDVTAWDSTNVVVLMTSETLKRMWCAAEIASAWAAGTNLVLVSCDGNGFSRKLIDQLPDLWTEEQQATLQSAGVTMKMIVESYESLLDRSAIELNRVGGDAEHHGKVVTEVVAQCKGLSKGFLRRTLGTSSASSECGLLMLGDLTTPESGSCCRVIQSLLQSKLQEAVDVVDPVVAVKDLDSVGNKMGEAKVILVILTQGLLQHAAFAGTLAACPEFNRGNLVPIKADESFVYPDPAFWENLAAGKIFSKEMLDALKTDFEGVRAAYARLFNVLALKFTSHGSEAIQATEILVMNGRLGPMLNEPKATNKPQEKAEKTEKVNPAASAANTELRPIAEEEEELEEERIVFSEDL</sequence>
<feature type="transmembrane region" description="Helical" evidence="2">
    <location>
        <begin position="955"/>
        <end position="974"/>
    </location>
</feature>
<dbReference type="EMBL" id="CAUJNA010003369">
    <property type="protein sequence ID" value="CAJ1400369.1"/>
    <property type="molecule type" value="Genomic_DNA"/>
</dbReference>
<keyword evidence="2" id="KW-0472">Membrane</keyword>
<dbReference type="SUPFAM" id="SSF53822">
    <property type="entry name" value="Periplasmic binding protein-like I"/>
    <property type="match status" value="1"/>
</dbReference>
<feature type="transmembrane region" description="Helical" evidence="2">
    <location>
        <begin position="767"/>
        <end position="789"/>
    </location>
</feature>
<evidence type="ECO:0000256" key="1">
    <source>
        <dbReference type="SAM" id="MobiDB-lite"/>
    </source>
</evidence>
<dbReference type="InterPro" id="IPR009030">
    <property type="entry name" value="Growth_fac_rcpt_cys_sf"/>
</dbReference>
<evidence type="ECO:0000313" key="5">
    <source>
        <dbReference type="EMBL" id="CAJ1400369.1"/>
    </source>
</evidence>
<dbReference type="InterPro" id="IPR015032">
    <property type="entry name" value="ThsB__TIR-like_domain"/>
</dbReference>
<feature type="transmembrane region" description="Helical" evidence="2">
    <location>
        <begin position="801"/>
        <end position="821"/>
    </location>
</feature>
<accession>A0AA36NBY9</accession>
<protein>
    <recommendedName>
        <fullName evidence="4">Thoeris protein ThsB TIR-like domain-containing protein</fullName>
    </recommendedName>
</protein>
<keyword evidence="6" id="KW-1185">Reference proteome</keyword>
<dbReference type="SMART" id="SM01411">
    <property type="entry name" value="Ephrin_rec_like"/>
    <property type="match status" value="3"/>
</dbReference>
<dbReference type="SUPFAM" id="SSF57184">
    <property type="entry name" value="Growth factor receptor domain"/>
    <property type="match status" value="1"/>
</dbReference>
<proteinExistence type="predicted"/>
<evidence type="ECO:0000313" key="6">
    <source>
        <dbReference type="Proteomes" id="UP001178507"/>
    </source>
</evidence>
<feature type="chain" id="PRO_5041466992" description="Thoeris protein ThsB TIR-like domain-containing protein" evidence="3">
    <location>
        <begin position="20"/>
        <end position="1519"/>
    </location>
</feature>
<comment type="caution">
    <text evidence="5">The sequence shown here is derived from an EMBL/GenBank/DDBJ whole genome shotgun (WGS) entry which is preliminary data.</text>
</comment>
<dbReference type="Pfam" id="PF08937">
    <property type="entry name" value="ThsB_TIR"/>
    <property type="match status" value="1"/>
</dbReference>
<feature type="region of interest" description="Disordered" evidence="1">
    <location>
        <begin position="1468"/>
        <end position="1519"/>
    </location>
</feature>
<keyword evidence="2" id="KW-1133">Transmembrane helix</keyword>
<dbReference type="PANTHER" id="PTHR46967">
    <property type="entry name" value="INSULIN-LIKE GROWTH FACTOR BINDING PROTEIN,N-TERMINAL"/>
    <property type="match status" value="1"/>
</dbReference>
<dbReference type="InterPro" id="IPR028082">
    <property type="entry name" value="Peripla_BP_I"/>
</dbReference>
<feature type="compositionally biased region" description="Basic and acidic residues" evidence="1">
    <location>
        <begin position="1477"/>
        <end position="1486"/>
    </location>
</feature>
<dbReference type="Proteomes" id="UP001178507">
    <property type="component" value="Unassembled WGS sequence"/>
</dbReference>
<feature type="signal peptide" evidence="3">
    <location>
        <begin position="1"/>
        <end position="19"/>
    </location>
</feature>
<name>A0AA36NBY9_9DINO</name>
<gene>
    <name evidence="5" type="ORF">EVOR1521_LOCUS23713</name>
</gene>
<evidence type="ECO:0000256" key="3">
    <source>
        <dbReference type="SAM" id="SignalP"/>
    </source>
</evidence>
<dbReference type="PANTHER" id="PTHR46967:SF2">
    <property type="entry name" value="SUSHI, VON WILLEBRAND FACTOR TYPE A, EGF AND PENTRAXIN DOMAIN-CONTAINING PROTEIN 1-LIKE"/>
    <property type="match status" value="1"/>
</dbReference>
<feature type="transmembrane region" description="Helical" evidence="2">
    <location>
        <begin position="1062"/>
        <end position="1081"/>
    </location>
</feature>
<dbReference type="Gene3D" id="2.10.50.10">
    <property type="entry name" value="Tumor Necrosis Factor Receptor, subunit A, domain 2"/>
    <property type="match status" value="1"/>
</dbReference>
<feature type="transmembrane region" description="Helical" evidence="2">
    <location>
        <begin position="901"/>
        <end position="918"/>
    </location>
</feature>
<feature type="domain" description="Thoeris protein ThsB TIR-like" evidence="4">
    <location>
        <begin position="1155"/>
        <end position="1212"/>
    </location>
</feature>
<feature type="transmembrane region" description="Helical" evidence="2">
    <location>
        <begin position="1004"/>
        <end position="1024"/>
    </location>
</feature>
<feature type="transmembrane region" description="Helical" evidence="2">
    <location>
        <begin position="1030"/>
        <end position="1050"/>
    </location>
</feature>
<evidence type="ECO:0000256" key="2">
    <source>
        <dbReference type="SAM" id="Phobius"/>
    </source>
</evidence>
<keyword evidence="2" id="KW-0812">Transmembrane</keyword>
<reference evidence="5" key="1">
    <citation type="submission" date="2023-08" db="EMBL/GenBank/DDBJ databases">
        <authorList>
            <person name="Chen Y."/>
            <person name="Shah S."/>
            <person name="Dougan E. K."/>
            <person name="Thang M."/>
            <person name="Chan C."/>
        </authorList>
    </citation>
    <scope>NUCLEOTIDE SEQUENCE</scope>
</reference>